<feature type="compositionally biased region" description="Polar residues" evidence="4">
    <location>
        <begin position="208"/>
        <end position="218"/>
    </location>
</feature>
<protein>
    <submittedName>
        <fullName evidence="8">Fibronectin type III domain-containing protein</fullName>
    </submittedName>
</protein>
<keyword evidence="6" id="KW-0732">Signal</keyword>
<keyword evidence="1" id="KW-0677">Repeat</keyword>
<feature type="chain" id="PRO_5002554564" evidence="6">
    <location>
        <begin position="31"/>
        <end position="861"/>
    </location>
</feature>
<dbReference type="Proteomes" id="UP000035199">
    <property type="component" value="Chromosome"/>
</dbReference>
<keyword evidence="5" id="KW-0472">Membrane</keyword>
<dbReference type="GO" id="GO:0016798">
    <property type="term" value="F:hydrolase activity, acting on glycosyl bonds"/>
    <property type="evidence" value="ECO:0007669"/>
    <property type="project" value="UniProtKB-KW"/>
</dbReference>
<dbReference type="Gene3D" id="2.60.40.10">
    <property type="entry name" value="Immunoglobulins"/>
    <property type="match status" value="2"/>
</dbReference>
<reference evidence="8 9" key="1">
    <citation type="journal article" date="2015" name="Genome Announc.">
        <title>Complete Genome Sequence of the Type Strain Corynebacterium mustelae DSM 45274, Isolated from Various Tissues of a Male Ferret with Lethal Sepsis.</title>
        <authorList>
            <person name="Ruckert C."/>
            <person name="Eimer J."/>
            <person name="Winkler A."/>
            <person name="Tauch A."/>
        </authorList>
    </citation>
    <scope>NUCLEOTIDE SEQUENCE [LARGE SCALE GENOMIC DNA]</scope>
    <source>
        <strain evidence="8 9">DSM 45274</strain>
    </source>
</reference>
<sequence length="861" mass="90268">MSSHTWRTTALALGTSLSLALGMVQPLAFAQTPPAADAQQATKIRLRVDGTTIAAEWDAIEGTDHYTAELISVANGAVVGESLHTVHNQSFFTVAVPGSYYVQVTAWQSATQHSEPVRSAQVEITGEITVPAAPDAPVFELLGGGVARVQWQRNSNGGSDITGSEVILRPHGGGADITKLVEGETSTAEISGLVQGQAYTAIVRNRNSQGFSPESQPSDPIAVTPDPAGPRLTVTPTKVDATKTTEFTVAGVGYTGGAVTDGVFIVVWDSRKWTPGQRPSAQDFAFSRSFVVAPSEINDGHFSKKITIDANSFDQSTGADYLIGTIAGGSAIGTDRRVDKAVPLELQAQPVANVKAAIANTDNVVVSWDPPQGNTKVSEYRIKLFQVQPSGELNYLTQLSKGPNIRTVEFGNQRPGQYVATVEANISEDFLVQNFSTPVRSNVVEIKAPEITKPQPPTSVTLRATGVPGQVEAFWIDPTDTGGGRLTGYRATLNGGAQPVIKEFGASETSVVFGDLKAGVAYTVTIEARNAAGYSAPSAPSASVTLDAGATAEDENAEISLADTRIDASNNSSIEVTGHGYTGISEVDLFVVEAETAAPRFAATKVAVTDGNFRHKLLIPARTLDPRKKYTVMTSHGGKYEARALLKFKDPAAAQPRLTVDNNKVDSTKDAVVKVSGSGYVGDGAAQGVYVVVYDTSTWKPGQKPTARNAVAEWVRSQAIVDGRFTVDLRIPAGILDPKKKWAIGTFAAHALSQTDRSLDSSLPLEVAGSVAPSATATTTPTTATTTPTTSATTPSSTTPTSSAPAPAPGPKEPSDTGSVSKEKKPWVIVGSVLGVLAAIAAALGAVMTMFPQFLNGLRLR</sequence>
<dbReference type="STRING" id="571915.CMUST_10235"/>
<dbReference type="InterPro" id="IPR050964">
    <property type="entry name" value="Striated_Muscle_Regulatory"/>
</dbReference>
<dbReference type="KEGG" id="cmv:CMUST_10235"/>
<gene>
    <name evidence="8" type="ORF">CMUST_10235</name>
</gene>
<dbReference type="InterPro" id="IPR036116">
    <property type="entry name" value="FN3_sf"/>
</dbReference>
<dbReference type="RefSeq" id="WP_047262405.1">
    <property type="nucleotide sequence ID" value="NZ_CP011542.1"/>
</dbReference>
<feature type="transmembrane region" description="Helical" evidence="5">
    <location>
        <begin position="827"/>
        <end position="851"/>
    </location>
</feature>
<evidence type="ECO:0000313" key="9">
    <source>
        <dbReference type="Proteomes" id="UP000035199"/>
    </source>
</evidence>
<dbReference type="SMART" id="SM00060">
    <property type="entry name" value="FN3"/>
    <property type="match status" value="3"/>
</dbReference>
<feature type="signal peptide" evidence="6">
    <location>
        <begin position="1"/>
        <end position="30"/>
    </location>
</feature>
<feature type="region of interest" description="Disordered" evidence="4">
    <location>
        <begin position="772"/>
        <end position="822"/>
    </location>
</feature>
<name>A0A0G3H3F7_9CORY</name>
<keyword evidence="9" id="KW-1185">Reference proteome</keyword>
<evidence type="ECO:0000313" key="8">
    <source>
        <dbReference type="EMBL" id="AKK06363.1"/>
    </source>
</evidence>
<dbReference type="InterPro" id="IPR013783">
    <property type="entry name" value="Ig-like_fold"/>
</dbReference>
<evidence type="ECO:0000256" key="2">
    <source>
        <dbReference type="ARBA" id="ARBA00023295"/>
    </source>
</evidence>
<feature type="compositionally biased region" description="Low complexity" evidence="4">
    <location>
        <begin position="772"/>
        <end position="805"/>
    </location>
</feature>
<keyword evidence="5" id="KW-1133">Transmembrane helix</keyword>
<feature type="domain" description="Fibronectin type-III" evidence="7">
    <location>
        <begin position="133"/>
        <end position="227"/>
    </location>
</feature>
<feature type="domain" description="Fibronectin type-III" evidence="7">
    <location>
        <begin position="456"/>
        <end position="549"/>
    </location>
</feature>
<organism evidence="8 9">
    <name type="scientific">Corynebacterium mustelae</name>
    <dbReference type="NCBI Taxonomy" id="571915"/>
    <lineage>
        <taxon>Bacteria</taxon>
        <taxon>Bacillati</taxon>
        <taxon>Actinomycetota</taxon>
        <taxon>Actinomycetes</taxon>
        <taxon>Mycobacteriales</taxon>
        <taxon>Corynebacteriaceae</taxon>
        <taxon>Corynebacterium</taxon>
    </lineage>
</organism>
<dbReference type="InterPro" id="IPR003961">
    <property type="entry name" value="FN3_dom"/>
</dbReference>
<evidence type="ECO:0000256" key="4">
    <source>
        <dbReference type="SAM" id="MobiDB-lite"/>
    </source>
</evidence>
<dbReference type="PROSITE" id="PS50853">
    <property type="entry name" value="FN3"/>
    <property type="match status" value="3"/>
</dbReference>
<keyword evidence="3" id="KW-0624">Polysaccharide degradation</keyword>
<dbReference type="OrthoDB" id="7210788at2"/>
<proteinExistence type="predicted"/>
<keyword evidence="3" id="KW-0119">Carbohydrate metabolism</keyword>
<feature type="domain" description="Fibronectin type-III" evidence="7">
    <location>
        <begin position="350"/>
        <end position="449"/>
    </location>
</feature>
<feature type="region of interest" description="Disordered" evidence="4">
    <location>
        <begin position="208"/>
        <end position="230"/>
    </location>
</feature>
<evidence type="ECO:0000256" key="6">
    <source>
        <dbReference type="SAM" id="SignalP"/>
    </source>
</evidence>
<dbReference type="Pfam" id="PF00041">
    <property type="entry name" value="fn3"/>
    <property type="match status" value="2"/>
</dbReference>
<dbReference type="EMBL" id="CP011542">
    <property type="protein sequence ID" value="AKK06363.1"/>
    <property type="molecule type" value="Genomic_DNA"/>
</dbReference>
<dbReference type="PANTHER" id="PTHR13817">
    <property type="entry name" value="TITIN"/>
    <property type="match status" value="1"/>
</dbReference>
<keyword evidence="5" id="KW-0812">Transmembrane</keyword>
<keyword evidence="2" id="KW-0378">Hydrolase</keyword>
<dbReference type="AlphaFoldDB" id="A0A0G3H3F7"/>
<dbReference type="PATRIC" id="fig|571915.4.peg.2172"/>
<dbReference type="GO" id="GO:0000272">
    <property type="term" value="P:polysaccharide catabolic process"/>
    <property type="evidence" value="ECO:0007669"/>
    <property type="project" value="UniProtKB-KW"/>
</dbReference>
<dbReference type="PANTHER" id="PTHR13817:SF172">
    <property type="entry name" value="IG-LIKE DOMAIN-CONTAINING PROTEIN"/>
    <property type="match status" value="1"/>
</dbReference>
<keyword evidence="2" id="KW-0326">Glycosidase</keyword>
<dbReference type="CDD" id="cd00063">
    <property type="entry name" value="FN3"/>
    <property type="match status" value="3"/>
</dbReference>
<evidence type="ECO:0000256" key="1">
    <source>
        <dbReference type="ARBA" id="ARBA00022737"/>
    </source>
</evidence>
<evidence type="ECO:0000256" key="3">
    <source>
        <dbReference type="ARBA" id="ARBA00023326"/>
    </source>
</evidence>
<evidence type="ECO:0000259" key="7">
    <source>
        <dbReference type="PROSITE" id="PS50853"/>
    </source>
</evidence>
<evidence type="ECO:0000256" key="5">
    <source>
        <dbReference type="SAM" id="Phobius"/>
    </source>
</evidence>
<reference evidence="9" key="2">
    <citation type="submission" date="2015-05" db="EMBL/GenBank/DDBJ databases">
        <title>Complete genome sequence of Corynebacterium mustelae DSM 45274, isolated from various tissues of a male ferret with lethal sepsis.</title>
        <authorList>
            <person name="Ruckert C."/>
            <person name="Albersmeier A."/>
            <person name="Winkler A."/>
            <person name="Tauch A."/>
        </authorList>
    </citation>
    <scope>NUCLEOTIDE SEQUENCE [LARGE SCALE GENOMIC DNA]</scope>
    <source>
        <strain evidence="9">DSM 45274</strain>
    </source>
</reference>
<dbReference type="SUPFAM" id="SSF49265">
    <property type="entry name" value="Fibronectin type III"/>
    <property type="match status" value="2"/>
</dbReference>
<accession>A0A0G3H3F7</accession>